<sequence>MTMMPGWRELVPGIAGAYVRVVEVVPGRRAKDMVAAAMEIAVARAKGEAREEGRGGSPEIERMLERFTRRRG</sequence>
<evidence type="ECO:0000313" key="2">
    <source>
        <dbReference type="Proteomes" id="UP000185874"/>
    </source>
</evidence>
<organism evidence="1 2">
    <name type="scientific">Candidatus Shapirobacteria bacterium RBG_13_44_7</name>
    <dbReference type="NCBI Taxonomy" id="1802149"/>
    <lineage>
        <taxon>Bacteria</taxon>
        <taxon>Candidatus Shapironibacteriota</taxon>
    </lineage>
</organism>
<proteinExistence type="predicted"/>
<comment type="caution">
    <text evidence="1">The sequence shown here is derived from an EMBL/GenBank/DDBJ whole genome shotgun (WGS) entry which is preliminary data.</text>
</comment>
<evidence type="ECO:0000313" key="1">
    <source>
        <dbReference type="EMBL" id="OGL54281.1"/>
    </source>
</evidence>
<dbReference type="AlphaFoldDB" id="A0A1F7SKI5"/>
<protein>
    <submittedName>
        <fullName evidence="1">Uncharacterized protein</fullName>
    </submittedName>
</protein>
<dbReference type="EMBL" id="MGDJ01000004">
    <property type="protein sequence ID" value="OGL54281.1"/>
    <property type="molecule type" value="Genomic_DNA"/>
</dbReference>
<reference evidence="1 2" key="1">
    <citation type="journal article" date="2016" name="Nat. Commun.">
        <title>Thousands of microbial genomes shed light on interconnected biogeochemical processes in an aquifer system.</title>
        <authorList>
            <person name="Anantharaman K."/>
            <person name="Brown C.T."/>
            <person name="Hug L.A."/>
            <person name="Sharon I."/>
            <person name="Castelle C.J."/>
            <person name="Probst A.J."/>
            <person name="Thomas B.C."/>
            <person name="Singh A."/>
            <person name="Wilkins M.J."/>
            <person name="Karaoz U."/>
            <person name="Brodie E.L."/>
            <person name="Williams K.H."/>
            <person name="Hubbard S.S."/>
            <person name="Banfield J.F."/>
        </authorList>
    </citation>
    <scope>NUCLEOTIDE SEQUENCE [LARGE SCALE GENOMIC DNA]</scope>
</reference>
<name>A0A1F7SKI5_9BACT</name>
<accession>A0A1F7SKI5</accession>
<gene>
    <name evidence="1" type="ORF">A3K55_02485</name>
</gene>
<dbReference type="Proteomes" id="UP000185874">
    <property type="component" value="Unassembled WGS sequence"/>
</dbReference>